<evidence type="ECO:0000256" key="1">
    <source>
        <dbReference type="ARBA" id="ARBA00022884"/>
    </source>
</evidence>
<dbReference type="SUPFAM" id="SSF53335">
    <property type="entry name" value="S-adenosyl-L-methionine-dependent methyltransferases"/>
    <property type="match status" value="1"/>
</dbReference>
<comment type="similarity">
    <text evidence="2">Belongs to the TlyA family.</text>
</comment>
<dbReference type="Gene3D" id="3.40.50.150">
    <property type="entry name" value="Vaccinia Virus protein VP39"/>
    <property type="match status" value="1"/>
</dbReference>
<evidence type="ECO:0000259" key="4">
    <source>
        <dbReference type="SMART" id="SM00363"/>
    </source>
</evidence>
<dbReference type="SMART" id="SM00363">
    <property type="entry name" value="S4"/>
    <property type="match status" value="1"/>
</dbReference>
<dbReference type="SUPFAM" id="SSF55174">
    <property type="entry name" value="Alpha-L RNA-binding motif"/>
    <property type="match status" value="1"/>
</dbReference>
<dbReference type="NCBIfam" id="TIGR00478">
    <property type="entry name" value="tly"/>
    <property type="match status" value="1"/>
</dbReference>
<dbReference type="PANTHER" id="PTHR32319">
    <property type="entry name" value="BACTERIAL HEMOLYSIN-LIKE PROTEIN"/>
    <property type="match status" value="1"/>
</dbReference>
<dbReference type="PROSITE" id="PS50889">
    <property type="entry name" value="S4"/>
    <property type="match status" value="1"/>
</dbReference>
<dbReference type="CDD" id="cd00165">
    <property type="entry name" value="S4"/>
    <property type="match status" value="1"/>
</dbReference>
<dbReference type="InterPro" id="IPR002942">
    <property type="entry name" value="S4_RNA-bd"/>
</dbReference>
<evidence type="ECO:0000313" key="5">
    <source>
        <dbReference type="EMBL" id="KAH7428155.1"/>
    </source>
</evidence>
<evidence type="ECO:0000256" key="2">
    <source>
        <dbReference type="ARBA" id="ARBA00029460"/>
    </source>
</evidence>
<dbReference type="InterPro" id="IPR036986">
    <property type="entry name" value="S4_RNA-bd_sf"/>
</dbReference>
<dbReference type="InterPro" id="IPR002877">
    <property type="entry name" value="RNA_MeTrfase_FtsJ_dom"/>
</dbReference>
<name>A0A8T2U3E1_CERRI</name>
<proteinExistence type="inferred from homology"/>
<reference evidence="5" key="1">
    <citation type="submission" date="2021-08" db="EMBL/GenBank/DDBJ databases">
        <title>WGS assembly of Ceratopteris richardii.</title>
        <authorList>
            <person name="Marchant D.B."/>
            <person name="Chen G."/>
            <person name="Jenkins J."/>
            <person name="Shu S."/>
            <person name="Leebens-Mack J."/>
            <person name="Grimwood J."/>
            <person name="Schmutz J."/>
            <person name="Soltis P."/>
            <person name="Soltis D."/>
            <person name="Chen Z.-H."/>
        </authorList>
    </citation>
    <scope>NUCLEOTIDE SEQUENCE</scope>
    <source>
        <strain evidence="5">Whitten #5841</strain>
        <tissue evidence="5">Leaf</tissue>
    </source>
</reference>
<sequence>MIARVGAAAVMVRGVPHPGPLQAHGLSRRQFIQGFRSYPLLLPHHTFMCSVSSSQKTVSMNARKQRPRLDELCQDRFPQHSRTLIQSWILQGKVLVDGQPLLKAGVRLCPKSEIKITAEIPKYVCRAGYKLEAAIQYFNCDVSGKVVLDAGLSTGGFTDCLLQSGAACVYGIDVGYGQVAEKIRTDKRVHVFERTNLRHLLSLPERVDMATLDLSFISILTVMPAVSGLMKENATLITLIKPQFEAQRSQVGGGGVVRDPAVHKEVITRVVTGVQSYGFKCEGWINSPLKGADGNIEFLACFKRPTMCNDNDALQCDM</sequence>
<dbReference type="GO" id="GO:0003723">
    <property type="term" value="F:RNA binding"/>
    <property type="evidence" value="ECO:0007669"/>
    <property type="project" value="UniProtKB-KW"/>
</dbReference>
<dbReference type="GO" id="GO:0008168">
    <property type="term" value="F:methyltransferase activity"/>
    <property type="evidence" value="ECO:0007669"/>
    <property type="project" value="InterPro"/>
</dbReference>
<dbReference type="AlphaFoldDB" id="A0A8T2U3E1"/>
<dbReference type="GO" id="GO:0032259">
    <property type="term" value="P:methylation"/>
    <property type="evidence" value="ECO:0007669"/>
    <property type="project" value="InterPro"/>
</dbReference>
<dbReference type="OrthoDB" id="449109at2759"/>
<dbReference type="Proteomes" id="UP000825935">
    <property type="component" value="Chromosome 10"/>
</dbReference>
<dbReference type="Pfam" id="PF01479">
    <property type="entry name" value="S4"/>
    <property type="match status" value="1"/>
</dbReference>
<dbReference type="CDD" id="cd02440">
    <property type="entry name" value="AdoMet_MTases"/>
    <property type="match status" value="1"/>
</dbReference>
<evidence type="ECO:0000313" key="6">
    <source>
        <dbReference type="Proteomes" id="UP000825935"/>
    </source>
</evidence>
<dbReference type="EMBL" id="CM035415">
    <property type="protein sequence ID" value="KAH7428155.1"/>
    <property type="molecule type" value="Genomic_DNA"/>
</dbReference>
<dbReference type="PANTHER" id="PTHR32319:SF0">
    <property type="entry name" value="BACTERIAL HEMOLYSIN-LIKE PROTEIN"/>
    <property type="match status" value="1"/>
</dbReference>
<organism evidence="5 6">
    <name type="scientific">Ceratopteris richardii</name>
    <name type="common">Triangle waterfern</name>
    <dbReference type="NCBI Taxonomy" id="49495"/>
    <lineage>
        <taxon>Eukaryota</taxon>
        <taxon>Viridiplantae</taxon>
        <taxon>Streptophyta</taxon>
        <taxon>Embryophyta</taxon>
        <taxon>Tracheophyta</taxon>
        <taxon>Polypodiopsida</taxon>
        <taxon>Polypodiidae</taxon>
        <taxon>Polypodiales</taxon>
        <taxon>Pteridineae</taxon>
        <taxon>Pteridaceae</taxon>
        <taxon>Parkerioideae</taxon>
        <taxon>Ceratopteris</taxon>
    </lineage>
</organism>
<dbReference type="InterPro" id="IPR047048">
    <property type="entry name" value="TlyA"/>
</dbReference>
<protein>
    <recommendedName>
        <fullName evidence="4">RNA-binding S4 domain-containing protein</fullName>
    </recommendedName>
</protein>
<dbReference type="Pfam" id="PF01728">
    <property type="entry name" value="FtsJ"/>
    <property type="match status" value="1"/>
</dbReference>
<feature type="domain" description="RNA-binding S4" evidence="4">
    <location>
        <begin position="67"/>
        <end position="132"/>
    </location>
</feature>
<keyword evidence="6" id="KW-1185">Reference proteome</keyword>
<keyword evidence="1 3" id="KW-0694">RNA-binding</keyword>
<dbReference type="Gene3D" id="3.10.290.10">
    <property type="entry name" value="RNA-binding S4 domain"/>
    <property type="match status" value="1"/>
</dbReference>
<dbReference type="InterPro" id="IPR004538">
    <property type="entry name" value="Hemolysin_A/TlyA"/>
</dbReference>
<comment type="caution">
    <text evidence="5">The sequence shown here is derived from an EMBL/GenBank/DDBJ whole genome shotgun (WGS) entry which is preliminary data.</text>
</comment>
<accession>A0A8T2U3E1</accession>
<gene>
    <name evidence="5" type="ORF">KP509_10G078100</name>
</gene>
<evidence type="ECO:0000256" key="3">
    <source>
        <dbReference type="PROSITE-ProRule" id="PRU00182"/>
    </source>
</evidence>
<dbReference type="InterPro" id="IPR029063">
    <property type="entry name" value="SAM-dependent_MTases_sf"/>
</dbReference>
<dbReference type="OMA" id="VLMVKPQ"/>